<dbReference type="AlphaFoldDB" id="A0A0J6YKX0"/>
<organism evidence="1 2">
    <name type="scientific">Coccidioides immitis RMSCC 2394</name>
    <dbReference type="NCBI Taxonomy" id="404692"/>
    <lineage>
        <taxon>Eukaryota</taxon>
        <taxon>Fungi</taxon>
        <taxon>Dikarya</taxon>
        <taxon>Ascomycota</taxon>
        <taxon>Pezizomycotina</taxon>
        <taxon>Eurotiomycetes</taxon>
        <taxon>Eurotiomycetidae</taxon>
        <taxon>Onygenales</taxon>
        <taxon>Onygenaceae</taxon>
        <taxon>Coccidioides</taxon>
    </lineage>
</organism>
<sequence>MIRIIVADDRLMSQSFWEYRRVVGQIKGMDCSVAGYETYWKTLHLREYYLSKYQKSISYPSIGVRRVQPIIPEVGVTKATSIARKHARQTFLPQKLYALNRNIRKLRTPASPDSWFPSMP</sequence>
<protein>
    <submittedName>
        <fullName evidence="1">Uncharacterized protein</fullName>
    </submittedName>
</protein>
<evidence type="ECO:0000313" key="1">
    <source>
        <dbReference type="EMBL" id="KMP08335.1"/>
    </source>
</evidence>
<dbReference type="EMBL" id="DS028097">
    <property type="protein sequence ID" value="KMP08335.1"/>
    <property type="molecule type" value="Genomic_DNA"/>
</dbReference>
<gene>
    <name evidence="1" type="ORF">CIRG_08016</name>
</gene>
<proteinExistence type="predicted"/>
<name>A0A0J6YKX0_COCIT</name>
<accession>A0A0J6YKX0</accession>
<dbReference type="Proteomes" id="UP000054565">
    <property type="component" value="Unassembled WGS sequence"/>
</dbReference>
<reference evidence="2" key="1">
    <citation type="journal article" date="2010" name="Genome Res.">
        <title>Population genomic sequencing of Coccidioides fungi reveals recent hybridization and transposon control.</title>
        <authorList>
            <person name="Neafsey D.E."/>
            <person name="Barker B.M."/>
            <person name="Sharpton T.J."/>
            <person name="Stajich J.E."/>
            <person name="Park D.J."/>
            <person name="Whiston E."/>
            <person name="Hung C.-Y."/>
            <person name="McMahan C."/>
            <person name="White J."/>
            <person name="Sykes S."/>
            <person name="Heiman D."/>
            <person name="Young S."/>
            <person name="Zeng Q."/>
            <person name="Abouelleil A."/>
            <person name="Aftuck L."/>
            <person name="Bessette D."/>
            <person name="Brown A."/>
            <person name="FitzGerald M."/>
            <person name="Lui A."/>
            <person name="Macdonald J.P."/>
            <person name="Priest M."/>
            <person name="Orbach M.J."/>
            <person name="Galgiani J.N."/>
            <person name="Kirkland T.N."/>
            <person name="Cole G.T."/>
            <person name="Birren B.W."/>
            <person name="Henn M.R."/>
            <person name="Taylor J.W."/>
            <person name="Rounsley S.D."/>
        </authorList>
    </citation>
    <scope>NUCLEOTIDE SEQUENCE [LARGE SCALE GENOMIC DNA]</scope>
    <source>
        <strain evidence="2">RMSCC 2394</strain>
    </source>
</reference>
<evidence type="ECO:0000313" key="2">
    <source>
        <dbReference type="Proteomes" id="UP000054565"/>
    </source>
</evidence>